<feature type="compositionally biased region" description="Low complexity" evidence="1">
    <location>
        <begin position="44"/>
        <end position="53"/>
    </location>
</feature>
<evidence type="ECO:0000313" key="2">
    <source>
        <dbReference type="EMBL" id="CAD9761791.1"/>
    </source>
</evidence>
<dbReference type="PANTHER" id="PTHR37490">
    <property type="entry name" value="EXPRESSED PROTEIN"/>
    <property type="match status" value="1"/>
</dbReference>
<dbReference type="EMBL" id="HBHP01014134">
    <property type="protein sequence ID" value="CAD9761791.1"/>
    <property type="molecule type" value="Transcribed_RNA"/>
</dbReference>
<proteinExistence type="predicted"/>
<dbReference type="Pfam" id="PF11913">
    <property type="entry name" value="DUF3431"/>
    <property type="match status" value="1"/>
</dbReference>
<sequence>MLWNLITMGSLAARTPHKPHNLPSRFASFPLGRPIRLRACRGISASSPGASSPEGGGTGTGAGSGTGTGTSMHAHPWDESTPLLVVVSRYGEDITWTDDVKHPVIVYEKETPSAAYNTPKNKAKEASSYLQFLSEQYNNLPEHVAFTHGSDTSWHHRGYLRNKLNVVALPATKPYKSFNRNRLNSIAKHPQHYFPHLPVYWSETLEPYFGPMDKLGDFTLNYKGSAQFLVPRWAIQARPQRLFQELYDWSMTTTMEDFWSSRMLEYTWHVLFDIDAFPLVDDAPR</sequence>
<evidence type="ECO:0000256" key="1">
    <source>
        <dbReference type="SAM" id="MobiDB-lite"/>
    </source>
</evidence>
<organism evidence="2">
    <name type="scientific">Lotharella oceanica</name>
    <dbReference type="NCBI Taxonomy" id="641309"/>
    <lineage>
        <taxon>Eukaryota</taxon>
        <taxon>Sar</taxon>
        <taxon>Rhizaria</taxon>
        <taxon>Cercozoa</taxon>
        <taxon>Chlorarachniophyceae</taxon>
        <taxon>Lotharella</taxon>
    </lineage>
</organism>
<reference evidence="2" key="1">
    <citation type="submission" date="2021-01" db="EMBL/GenBank/DDBJ databases">
        <authorList>
            <person name="Corre E."/>
            <person name="Pelletier E."/>
            <person name="Niang G."/>
            <person name="Scheremetjew M."/>
            <person name="Finn R."/>
            <person name="Kale V."/>
            <person name="Holt S."/>
            <person name="Cochrane G."/>
            <person name="Meng A."/>
            <person name="Brown T."/>
            <person name="Cohen L."/>
        </authorList>
    </citation>
    <scope>NUCLEOTIDE SEQUENCE</scope>
    <source>
        <strain evidence="2">CCMP622</strain>
    </source>
</reference>
<feature type="compositionally biased region" description="Gly residues" evidence="1">
    <location>
        <begin position="54"/>
        <end position="68"/>
    </location>
</feature>
<name>A0A7S2X9R4_9EUKA</name>
<accession>A0A7S2X9R4</accession>
<dbReference type="InterPro" id="IPR021838">
    <property type="entry name" value="DUF3431"/>
</dbReference>
<gene>
    <name evidence="2" type="ORF">LSP00402_LOCUS8847</name>
</gene>
<protein>
    <submittedName>
        <fullName evidence="2">Uncharacterized protein</fullName>
    </submittedName>
</protein>
<dbReference type="AlphaFoldDB" id="A0A7S2X9R4"/>
<dbReference type="PANTHER" id="PTHR37490:SF2">
    <property type="match status" value="1"/>
</dbReference>
<feature type="region of interest" description="Disordered" evidence="1">
    <location>
        <begin position="43"/>
        <end position="76"/>
    </location>
</feature>